<keyword evidence="2" id="KW-0472">Membrane</keyword>
<feature type="region of interest" description="Disordered" evidence="1">
    <location>
        <begin position="355"/>
        <end position="386"/>
    </location>
</feature>
<evidence type="ECO:0000256" key="2">
    <source>
        <dbReference type="SAM" id="Phobius"/>
    </source>
</evidence>
<evidence type="ECO:0000256" key="1">
    <source>
        <dbReference type="SAM" id="MobiDB-lite"/>
    </source>
</evidence>
<dbReference type="Proteomes" id="UP000606194">
    <property type="component" value="Unassembled WGS sequence"/>
</dbReference>
<evidence type="ECO:0008006" key="6">
    <source>
        <dbReference type="Google" id="ProtNLM"/>
    </source>
</evidence>
<keyword evidence="5" id="KW-1185">Reference proteome</keyword>
<proteinExistence type="predicted"/>
<gene>
    <name evidence="4" type="ORF">GCM10010269_32050</name>
</gene>
<keyword evidence="2" id="KW-0812">Transmembrane</keyword>
<comment type="caution">
    <text evidence="4">The sequence shown here is derived from an EMBL/GenBank/DDBJ whole genome shotgun (WGS) entry which is preliminary data.</text>
</comment>
<keyword evidence="2" id="KW-1133">Transmembrane helix</keyword>
<reference evidence="4" key="2">
    <citation type="submission" date="2020-09" db="EMBL/GenBank/DDBJ databases">
        <authorList>
            <person name="Sun Q."/>
            <person name="Ohkuma M."/>
        </authorList>
    </citation>
    <scope>NUCLEOTIDE SEQUENCE</scope>
    <source>
        <strain evidence="4">JCM 4386</strain>
    </source>
</reference>
<feature type="signal peptide" evidence="3">
    <location>
        <begin position="1"/>
        <end position="25"/>
    </location>
</feature>
<accession>A0A918FWL9</accession>
<evidence type="ECO:0000313" key="5">
    <source>
        <dbReference type="Proteomes" id="UP000606194"/>
    </source>
</evidence>
<evidence type="ECO:0000256" key="3">
    <source>
        <dbReference type="SAM" id="SignalP"/>
    </source>
</evidence>
<feature type="chain" id="PRO_5037641792" description="Squalene cyclase C-terminal domain-containing protein" evidence="3">
    <location>
        <begin position="26"/>
        <end position="420"/>
    </location>
</feature>
<dbReference type="Gene3D" id="1.50.10.20">
    <property type="match status" value="1"/>
</dbReference>
<feature type="compositionally biased region" description="Low complexity" evidence="1">
    <location>
        <begin position="361"/>
        <end position="375"/>
    </location>
</feature>
<dbReference type="AlphaFoldDB" id="A0A918FWL9"/>
<reference evidence="4" key="1">
    <citation type="journal article" date="2014" name="Int. J. Syst. Evol. Microbiol.">
        <title>Complete genome sequence of Corynebacterium casei LMG S-19264T (=DSM 44701T), isolated from a smear-ripened cheese.</title>
        <authorList>
            <consortium name="US DOE Joint Genome Institute (JGI-PGF)"/>
            <person name="Walter F."/>
            <person name="Albersmeier A."/>
            <person name="Kalinowski J."/>
            <person name="Ruckert C."/>
        </authorList>
    </citation>
    <scope>NUCLEOTIDE SEQUENCE</scope>
    <source>
        <strain evidence="4">JCM 4386</strain>
    </source>
</reference>
<feature type="transmembrane region" description="Helical" evidence="2">
    <location>
        <begin position="391"/>
        <end position="411"/>
    </location>
</feature>
<organism evidence="4 5">
    <name type="scientific">Streptomyces humidus</name>
    <dbReference type="NCBI Taxonomy" id="52259"/>
    <lineage>
        <taxon>Bacteria</taxon>
        <taxon>Bacillati</taxon>
        <taxon>Actinomycetota</taxon>
        <taxon>Actinomycetes</taxon>
        <taxon>Kitasatosporales</taxon>
        <taxon>Streptomycetaceae</taxon>
        <taxon>Streptomyces</taxon>
    </lineage>
</organism>
<keyword evidence="3" id="KW-0732">Signal</keyword>
<evidence type="ECO:0000313" key="4">
    <source>
        <dbReference type="EMBL" id="GGR90472.1"/>
    </source>
</evidence>
<protein>
    <recommendedName>
        <fullName evidence="6">Squalene cyclase C-terminal domain-containing protein</fullName>
    </recommendedName>
</protein>
<dbReference type="RefSeq" id="WP_190149920.1">
    <property type="nucleotide sequence ID" value="NZ_BMTL01000011.1"/>
</dbReference>
<dbReference type="InterPro" id="IPR008930">
    <property type="entry name" value="Terpenoid_cyclase/PrenylTrfase"/>
</dbReference>
<dbReference type="SUPFAM" id="SSF48239">
    <property type="entry name" value="Terpenoid cyclases/Protein prenyltransferases"/>
    <property type="match status" value="1"/>
</dbReference>
<name>A0A918FWL9_9ACTN</name>
<sequence length="420" mass="41125">MNVRRSAAALAAATVVLGAAVPAVAATPSPTPSTAVPDGLYGTADPTYDGVWRQSLALLAQHTAGVTPAAKAVAWLAGQQCANGAFAAFRADTAEPCDAKLMVDTNSTAAAVQALAALGGHGTGAQKGVGWLKSVQNADGGWGYSPGGATDANSTSVVAGALAAAGQRPADVRKAGKSAYDALVKLSLPCGKSGGGAFAYQPDKKGDLAANADATAAGVLGALGKGFVTTAGKASQGDRACGGSSAPPTPDELARNGAAYLAGAVAHDGFLKSVLPGAANQPDYGNTADAVVALAALGWTEQAGKPLAWLERNAAGWAKQSGPAAYAQLVFAAHSTGADPRAFGGTDLVAQLNATGPAPQSAAKSGGSAASAADAKNTDDSADSGSSGPSYSLWLVIGVFLVVGIGIGFLVSRRGGKRQQ</sequence>
<dbReference type="EMBL" id="BMTL01000011">
    <property type="protein sequence ID" value="GGR90472.1"/>
    <property type="molecule type" value="Genomic_DNA"/>
</dbReference>